<dbReference type="EMBL" id="PYSW02000028">
    <property type="protein sequence ID" value="KAG2379467.1"/>
    <property type="molecule type" value="Genomic_DNA"/>
</dbReference>
<dbReference type="AlphaFoldDB" id="A0AA88KGT5"/>
<evidence type="ECO:0000313" key="4">
    <source>
        <dbReference type="EMBL" id="KAG2379467.1"/>
    </source>
</evidence>
<feature type="compositionally biased region" description="Pro residues" evidence="2">
    <location>
        <begin position="1"/>
        <end position="13"/>
    </location>
</feature>
<dbReference type="Gene3D" id="3.60.110.10">
    <property type="entry name" value="Carbon-nitrogen hydrolase"/>
    <property type="match status" value="1"/>
</dbReference>
<feature type="region of interest" description="Disordered" evidence="2">
    <location>
        <begin position="1"/>
        <end position="104"/>
    </location>
</feature>
<feature type="domain" description="CN hydrolase" evidence="3">
    <location>
        <begin position="134"/>
        <end position="407"/>
    </location>
</feature>
<feature type="compositionally biased region" description="Pro residues" evidence="2">
    <location>
        <begin position="25"/>
        <end position="41"/>
    </location>
</feature>
<feature type="compositionally biased region" description="Low complexity" evidence="2">
    <location>
        <begin position="14"/>
        <end position="24"/>
    </location>
</feature>
<dbReference type="RefSeq" id="XP_044546729.1">
    <property type="nucleotide sequence ID" value="XM_044696460.1"/>
</dbReference>
<dbReference type="Pfam" id="PF00795">
    <property type="entry name" value="CN_hydrolase"/>
    <property type="match status" value="1"/>
</dbReference>
<dbReference type="PANTHER" id="PTHR43674:SF16">
    <property type="entry name" value="CARBON-NITROGEN FAMILY, PUTATIVE (AFU_ORTHOLOGUE AFUA_5G02350)-RELATED"/>
    <property type="match status" value="1"/>
</dbReference>
<protein>
    <recommendedName>
        <fullName evidence="3">CN hydrolase domain-containing protein</fullName>
    </recommendedName>
</protein>
<dbReference type="InterPro" id="IPR036526">
    <property type="entry name" value="C-N_Hydrolase_sf"/>
</dbReference>
<dbReference type="GO" id="GO:0016811">
    <property type="term" value="F:hydrolase activity, acting on carbon-nitrogen (but not peptide) bonds, in linear amides"/>
    <property type="evidence" value="ECO:0007669"/>
    <property type="project" value="TreeGrafter"/>
</dbReference>
<keyword evidence="1" id="KW-0378">Hydrolase</keyword>
<organism evidence="4 5">
    <name type="scientific">Naegleria lovaniensis</name>
    <name type="common">Amoeba</name>
    <dbReference type="NCBI Taxonomy" id="51637"/>
    <lineage>
        <taxon>Eukaryota</taxon>
        <taxon>Discoba</taxon>
        <taxon>Heterolobosea</taxon>
        <taxon>Tetramitia</taxon>
        <taxon>Eutetramitia</taxon>
        <taxon>Vahlkampfiidae</taxon>
        <taxon>Naegleria</taxon>
    </lineage>
</organism>
<sequence length="828" mass="92574">MSSNIPPPPPLSLFPPSSTQSNNSTPPPPSSSSSSVPPPPVLTTALPSIGSSKTKKYLSKKQQQQQQQGGEIVSSSICTDDDSVSGQELGSNNTTGISTSTTTTGRIPTINPDFIITDPYLSEYEKKNHLGEHLKVLIITTPSIPTKGHDVLKKCLVQCIQNSHDSRAPDLVITPEHWISSASSAVPPSQNREIQEIAKVLKEYHCYGFIGMGMLEKNQTSSFAFEYQRFNAVTVINPQGQVLGSYKKRHPTANENITIGDRVGIFDTIYGRIGVLICFDIESVDILQETLLYKPKLIVNPTFIGGSGLFGSNSNKSTPQEAERSRYFQIKTSLEAMGRNFEKTCVDERVTIIRCDTAVMAGGRGTHQMMTPYSTIYPPSFYMNNDFCFYVDGNLSENDFSHKTAPPPRDRTDNADNVGSRYVMYSNERQNAIFKRDTATSVGVSNAKVNHFGVKFYGHNKYICHDHQRVAMVNADVLFCNEQLDQLNICETFGACIEDIFVRPDKRQLFLITTDNKLKVFTILDDEKVKASNFSFLKFEKQLDIPLLSINTFNKDSSIRKFYSVGKTPSHVFIYSNNCITRIKLSNNSEEIACFESPSCYVKTQPSQQILTMVDYEETTQTLYFLMWHAENKNELLLASTSFTNNDLGEAKTCILSSTIIDIVDPTRHSLIHVQKTLEQNVKHFVLTFSNSGSEEASLVVPVTVTLSQPSLCVSTEKHVLLPQPCTCVLPLNLSQFLVATVEGELLLMEAASTQQDNATLALVRHRFHRIPIHRARRILSMHFNELQGYLVMFHEDAASEGVYQSLTRFGTNRFVVDLSNFFLCKEI</sequence>
<feature type="compositionally biased region" description="Polar residues" evidence="2">
    <location>
        <begin position="73"/>
        <end position="89"/>
    </location>
</feature>
<evidence type="ECO:0000256" key="1">
    <source>
        <dbReference type="ARBA" id="ARBA00022801"/>
    </source>
</evidence>
<gene>
    <name evidence="4" type="ORF">C9374_006584</name>
</gene>
<reference evidence="4 5" key="1">
    <citation type="journal article" date="2018" name="BMC Genomics">
        <title>The genome of Naegleria lovaniensis, the basis for a comparative approach to unravel pathogenicity factors of the human pathogenic amoeba N. fowleri.</title>
        <authorList>
            <person name="Liechti N."/>
            <person name="Schurch N."/>
            <person name="Bruggmann R."/>
            <person name="Wittwer M."/>
        </authorList>
    </citation>
    <scope>NUCLEOTIDE SEQUENCE [LARGE SCALE GENOMIC DNA]</scope>
    <source>
        <strain evidence="4 5">ATCC 30569</strain>
    </source>
</reference>
<evidence type="ECO:0000313" key="5">
    <source>
        <dbReference type="Proteomes" id="UP000816034"/>
    </source>
</evidence>
<evidence type="ECO:0000256" key="2">
    <source>
        <dbReference type="SAM" id="MobiDB-lite"/>
    </source>
</evidence>
<proteinExistence type="predicted"/>
<dbReference type="PANTHER" id="PTHR43674">
    <property type="entry name" value="NITRILASE C965.09-RELATED"/>
    <property type="match status" value="1"/>
</dbReference>
<evidence type="ECO:0000259" key="3">
    <source>
        <dbReference type="PROSITE" id="PS50263"/>
    </source>
</evidence>
<dbReference type="InterPro" id="IPR003010">
    <property type="entry name" value="C-N_Hydrolase"/>
</dbReference>
<dbReference type="InterPro" id="IPR050345">
    <property type="entry name" value="Aliph_Amidase/BUP"/>
</dbReference>
<accession>A0AA88KGT5</accession>
<dbReference type="CDD" id="cd07197">
    <property type="entry name" value="nitrilase"/>
    <property type="match status" value="1"/>
</dbReference>
<dbReference type="Proteomes" id="UP000816034">
    <property type="component" value="Unassembled WGS sequence"/>
</dbReference>
<dbReference type="GeneID" id="68099038"/>
<keyword evidence="5" id="KW-1185">Reference proteome</keyword>
<dbReference type="PROSITE" id="PS50263">
    <property type="entry name" value="CN_HYDROLASE"/>
    <property type="match status" value="1"/>
</dbReference>
<dbReference type="SUPFAM" id="SSF56317">
    <property type="entry name" value="Carbon-nitrogen hydrolase"/>
    <property type="match status" value="1"/>
</dbReference>
<name>A0AA88KGT5_NAELO</name>
<comment type="caution">
    <text evidence="4">The sequence shown here is derived from an EMBL/GenBank/DDBJ whole genome shotgun (WGS) entry which is preliminary data.</text>
</comment>
<feature type="compositionally biased region" description="Low complexity" evidence="2">
    <location>
        <begin position="90"/>
        <end position="104"/>
    </location>
</feature>